<dbReference type="SUPFAM" id="SSF47413">
    <property type="entry name" value="lambda repressor-like DNA-binding domains"/>
    <property type="match status" value="1"/>
</dbReference>
<evidence type="ECO:0000259" key="1">
    <source>
        <dbReference type="PROSITE" id="PS50943"/>
    </source>
</evidence>
<evidence type="ECO:0000313" key="3">
    <source>
        <dbReference type="Proteomes" id="UP000037507"/>
    </source>
</evidence>
<evidence type="ECO:0000313" key="2">
    <source>
        <dbReference type="EMBL" id="PVE42855.1"/>
    </source>
</evidence>
<dbReference type="EMBL" id="LFYT02000010">
    <property type="protein sequence ID" value="PVE42855.1"/>
    <property type="molecule type" value="Genomic_DNA"/>
</dbReference>
<keyword evidence="3" id="KW-1185">Reference proteome</keyword>
<dbReference type="Proteomes" id="UP000037507">
    <property type="component" value="Unassembled WGS sequence"/>
</dbReference>
<dbReference type="OrthoDB" id="5957901at2"/>
<accession>A0A2T7UDS5</accession>
<protein>
    <submittedName>
        <fullName evidence="2">Transcriptional regulator</fullName>
    </submittedName>
</protein>
<feature type="domain" description="HTH cro/C1-type" evidence="1">
    <location>
        <begin position="16"/>
        <end position="70"/>
    </location>
</feature>
<dbReference type="AlphaFoldDB" id="A0A2T7UDS5"/>
<dbReference type="InterPro" id="IPR001387">
    <property type="entry name" value="Cro/C1-type_HTH"/>
</dbReference>
<comment type="caution">
    <text evidence="2">The sequence shown here is derived from an EMBL/GenBank/DDBJ whole genome shotgun (WGS) entry which is preliminary data.</text>
</comment>
<reference evidence="2" key="1">
    <citation type="submission" date="2017-04" db="EMBL/GenBank/DDBJ databases">
        <title>Unexpected and diverse lifestyles within the genus Limnohabitans.</title>
        <authorList>
            <person name="Kasalicky V."/>
            <person name="Mehrshad M."/>
            <person name="Andrei S.-A."/>
            <person name="Salcher M."/>
            <person name="Kratochvilova H."/>
            <person name="Simek K."/>
            <person name="Ghai R."/>
        </authorList>
    </citation>
    <scope>NUCLEOTIDE SEQUENCE [LARGE SCALE GENOMIC DNA]</scope>
    <source>
        <strain evidence="2">II-D5</strain>
    </source>
</reference>
<dbReference type="STRING" id="1293045.H663_14060"/>
<gene>
    <name evidence="2" type="ORF">H663_010125</name>
</gene>
<name>A0A2T7UDS5_9BURK</name>
<dbReference type="Gene3D" id="1.10.260.40">
    <property type="entry name" value="lambda repressor-like DNA-binding domains"/>
    <property type="match status" value="1"/>
</dbReference>
<dbReference type="GO" id="GO:0003677">
    <property type="term" value="F:DNA binding"/>
    <property type="evidence" value="ECO:0007669"/>
    <property type="project" value="InterPro"/>
</dbReference>
<dbReference type="CDD" id="cd00093">
    <property type="entry name" value="HTH_XRE"/>
    <property type="match status" value="1"/>
</dbReference>
<dbReference type="InterPro" id="IPR010982">
    <property type="entry name" value="Lambda_DNA-bd_dom_sf"/>
</dbReference>
<dbReference type="Pfam" id="PF01381">
    <property type="entry name" value="HTH_3"/>
    <property type="match status" value="1"/>
</dbReference>
<dbReference type="PROSITE" id="PS50943">
    <property type="entry name" value="HTH_CROC1"/>
    <property type="match status" value="1"/>
</dbReference>
<proteinExistence type="predicted"/>
<organism evidence="2 3">
    <name type="scientific">Limnohabitans planktonicus II-D5</name>
    <dbReference type="NCBI Taxonomy" id="1293045"/>
    <lineage>
        <taxon>Bacteria</taxon>
        <taxon>Pseudomonadati</taxon>
        <taxon>Pseudomonadota</taxon>
        <taxon>Betaproteobacteria</taxon>
        <taxon>Burkholderiales</taxon>
        <taxon>Comamonadaceae</taxon>
        <taxon>Limnohabitans</taxon>
    </lineage>
</organism>
<dbReference type="SMART" id="SM00530">
    <property type="entry name" value="HTH_XRE"/>
    <property type="match status" value="1"/>
</dbReference>
<sequence length="88" mass="9464">MNGYAIQTPDQLKHVIVGFRKSAGLTQEDMAMRLGVAQQTYSTSERNAANMSVTKLLSVLNALGVELVLQPKSAPRSSADSGVKTAQW</sequence>
<dbReference type="RefSeq" id="WP_053174146.1">
    <property type="nucleotide sequence ID" value="NZ_LFYT02000010.1"/>
</dbReference>